<dbReference type="Gene3D" id="3.10.250.10">
    <property type="entry name" value="SRCR-like domain"/>
    <property type="match status" value="1"/>
</dbReference>
<dbReference type="GeneID" id="5717054"/>
<feature type="domain" description="SRCR" evidence="4">
    <location>
        <begin position="44"/>
        <end position="122"/>
    </location>
</feature>
<dbReference type="OrthoDB" id="535045at2759"/>
<feature type="chain" id="PRO_5014408727" description="SRCR domain-containing protein" evidence="3">
    <location>
        <begin position="23"/>
        <end position="478"/>
    </location>
</feature>
<keyword evidence="3" id="KW-0732">Signal</keyword>
<sequence length="478" mass="50008">MARLCLLVALLTVLCAPAAVLAKKKGAQLESRKVGKTDGPVHLIRLTNDDGDGRGRVEVFPTKDFRYQSWMPFCDRGFSEDDAATMCSLLGYKFGRKYYTIAANYPGAEDASAPRRLQDLNCVDRSMRSGRGRKLRGVDDERDSLWSVLAASGSAEHPEQPRTAASDSGSRSGSSTAAQAARDLAVVGSGSGSGSGIDGAGARSGRSLLAVDENGEYVPWLPVQPLQGTIDASVRRARQCGFRTSNLCGPDGPFAAVECSGKPFTTPATVAVPMPSPPPPPPEKSESIRFWSGAVDTSASASLALAGVVEANLCDPAASADCIIYGRAELLVPHPDDPSQQVWAPLCSVDVEAYPNLAGQVAQKACAMLWDYPASRSAGVFSVSSYTGAPFALPPAGSAVAADGFDPAAHAFWAQLPEPDLSSEAFPGEAAAAQALTAGKRLVQDVPGLRVSAERCASGALFAFRCDLVVAGRRRSGR</sequence>
<feature type="compositionally biased region" description="Low complexity" evidence="2">
    <location>
        <begin position="162"/>
        <end position="180"/>
    </location>
</feature>
<evidence type="ECO:0000259" key="4">
    <source>
        <dbReference type="PROSITE" id="PS50287"/>
    </source>
</evidence>
<dbReference type="GO" id="GO:0016020">
    <property type="term" value="C:membrane"/>
    <property type="evidence" value="ECO:0007669"/>
    <property type="project" value="InterPro"/>
</dbReference>
<evidence type="ECO:0000313" key="5">
    <source>
        <dbReference type="EMBL" id="PNW82830.1"/>
    </source>
</evidence>
<dbReference type="InterPro" id="IPR001190">
    <property type="entry name" value="SRCR"/>
</dbReference>
<dbReference type="AlphaFoldDB" id="A0A2K3DQM2"/>
<gene>
    <name evidence="5" type="ORF">CHLRE_06g296300v5</name>
</gene>
<accession>A0A2K3DQM2</accession>
<keyword evidence="1" id="KW-1015">Disulfide bond</keyword>
<feature type="region of interest" description="Disordered" evidence="2">
    <location>
        <begin position="151"/>
        <end position="180"/>
    </location>
</feature>
<dbReference type="EMBL" id="CM008967">
    <property type="protein sequence ID" value="PNW82830.1"/>
    <property type="molecule type" value="Genomic_DNA"/>
</dbReference>
<reference evidence="5 6" key="1">
    <citation type="journal article" date="2007" name="Science">
        <title>The Chlamydomonas genome reveals the evolution of key animal and plant functions.</title>
        <authorList>
            <person name="Merchant S.S."/>
            <person name="Prochnik S.E."/>
            <person name="Vallon O."/>
            <person name="Harris E.H."/>
            <person name="Karpowicz S.J."/>
            <person name="Witman G.B."/>
            <person name="Terry A."/>
            <person name="Salamov A."/>
            <person name="Fritz-Laylin L.K."/>
            <person name="Marechal-Drouard L."/>
            <person name="Marshall W.F."/>
            <person name="Qu L.H."/>
            <person name="Nelson D.R."/>
            <person name="Sanderfoot A.A."/>
            <person name="Spalding M.H."/>
            <person name="Kapitonov V.V."/>
            <person name="Ren Q."/>
            <person name="Ferris P."/>
            <person name="Lindquist E."/>
            <person name="Shapiro H."/>
            <person name="Lucas S.M."/>
            <person name="Grimwood J."/>
            <person name="Schmutz J."/>
            <person name="Cardol P."/>
            <person name="Cerutti H."/>
            <person name="Chanfreau G."/>
            <person name="Chen C.L."/>
            <person name="Cognat V."/>
            <person name="Croft M.T."/>
            <person name="Dent R."/>
            <person name="Dutcher S."/>
            <person name="Fernandez E."/>
            <person name="Fukuzawa H."/>
            <person name="Gonzalez-Ballester D."/>
            <person name="Gonzalez-Halphen D."/>
            <person name="Hallmann A."/>
            <person name="Hanikenne M."/>
            <person name="Hippler M."/>
            <person name="Inwood W."/>
            <person name="Jabbari K."/>
            <person name="Kalanon M."/>
            <person name="Kuras R."/>
            <person name="Lefebvre P.A."/>
            <person name="Lemaire S.D."/>
            <person name="Lobanov A.V."/>
            <person name="Lohr M."/>
            <person name="Manuell A."/>
            <person name="Meier I."/>
            <person name="Mets L."/>
            <person name="Mittag M."/>
            <person name="Mittelmeier T."/>
            <person name="Moroney J.V."/>
            <person name="Moseley J."/>
            <person name="Napoli C."/>
            <person name="Nedelcu A.M."/>
            <person name="Niyogi K."/>
            <person name="Novoselov S.V."/>
            <person name="Paulsen I.T."/>
            <person name="Pazour G."/>
            <person name="Purton S."/>
            <person name="Ral J.P."/>
            <person name="Riano-Pachon D.M."/>
            <person name="Riekhof W."/>
            <person name="Rymarquis L."/>
            <person name="Schroda M."/>
            <person name="Stern D."/>
            <person name="Umen J."/>
            <person name="Willows R."/>
            <person name="Wilson N."/>
            <person name="Zimmer S.L."/>
            <person name="Allmer J."/>
            <person name="Balk J."/>
            <person name="Bisova K."/>
            <person name="Chen C.J."/>
            <person name="Elias M."/>
            <person name="Gendler K."/>
            <person name="Hauser C."/>
            <person name="Lamb M.R."/>
            <person name="Ledford H."/>
            <person name="Long J.C."/>
            <person name="Minagawa J."/>
            <person name="Page M.D."/>
            <person name="Pan J."/>
            <person name="Pootakham W."/>
            <person name="Roje S."/>
            <person name="Rose A."/>
            <person name="Stahlberg E."/>
            <person name="Terauchi A.M."/>
            <person name="Yang P."/>
            <person name="Ball S."/>
            <person name="Bowler C."/>
            <person name="Dieckmann C.L."/>
            <person name="Gladyshev V.N."/>
            <person name="Green P."/>
            <person name="Jorgensen R."/>
            <person name="Mayfield S."/>
            <person name="Mueller-Roeber B."/>
            <person name="Rajamani S."/>
            <person name="Sayre R.T."/>
            <person name="Brokstein P."/>
            <person name="Dubchak I."/>
            <person name="Goodstein D."/>
            <person name="Hornick L."/>
            <person name="Huang Y.W."/>
            <person name="Jhaveri J."/>
            <person name="Luo Y."/>
            <person name="Martinez D."/>
            <person name="Ngau W.C."/>
            <person name="Otillar B."/>
            <person name="Poliakov A."/>
            <person name="Porter A."/>
            <person name="Szajkowski L."/>
            <person name="Werner G."/>
            <person name="Zhou K."/>
            <person name="Grigoriev I.V."/>
            <person name="Rokhsar D.S."/>
            <person name="Grossman A.R."/>
        </authorList>
    </citation>
    <scope>NUCLEOTIDE SEQUENCE [LARGE SCALE GENOMIC DNA]</scope>
    <source>
        <strain evidence="6">CC-503</strain>
    </source>
</reference>
<evidence type="ECO:0000256" key="1">
    <source>
        <dbReference type="ARBA" id="ARBA00023157"/>
    </source>
</evidence>
<evidence type="ECO:0000313" key="6">
    <source>
        <dbReference type="Proteomes" id="UP000006906"/>
    </source>
</evidence>
<dbReference type="SUPFAM" id="SSF56487">
    <property type="entry name" value="SRCR-like"/>
    <property type="match status" value="1"/>
</dbReference>
<dbReference type="KEGG" id="cre:CHLRE_06g296300v5"/>
<dbReference type="PaxDb" id="3055-EDP05056"/>
<evidence type="ECO:0000256" key="2">
    <source>
        <dbReference type="SAM" id="MobiDB-lite"/>
    </source>
</evidence>
<dbReference type="RefSeq" id="XP_001691323.2">
    <property type="nucleotide sequence ID" value="XM_001691271.2"/>
</dbReference>
<proteinExistence type="predicted"/>
<name>A0A2K3DQM2_CHLRE</name>
<protein>
    <recommendedName>
        <fullName evidence="4">SRCR domain-containing protein</fullName>
    </recommendedName>
</protein>
<organism evidence="5 6">
    <name type="scientific">Chlamydomonas reinhardtii</name>
    <name type="common">Chlamydomonas smithii</name>
    <dbReference type="NCBI Taxonomy" id="3055"/>
    <lineage>
        <taxon>Eukaryota</taxon>
        <taxon>Viridiplantae</taxon>
        <taxon>Chlorophyta</taxon>
        <taxon>core chlorophytes</taxon>
        <taxon>Chlorophyceae</taxon>
        <taxon>CS clade</taxon>
        <taxon>Chlamydomonadales</taxon>
        <taxon>Chlamydomonadaceae</taxon>
        <taxon>Chlamydomonas</taxon>
    </lineage>
</organism>
<dbReference type="Gramene" id="PNW82830">
    <property type="protein sequence ID" value="PNW82830"/>
    <property type="gene ID" value="CHLRE_06g296300v5"/>
</dbReference>
<evidence type="ECO:0000256" key="3">
    <source>
        <dbReference type="SAM" id="SignalP"/>
    </source>
</evidence>
<dbReference type="ExpressionAtlas" id="A0A2K3DQM2">
    <property type="expression patterns" value="baseline and differential"/>
</dbReference>
<dbReference type="InParanoid" id="A0A2K3DQM2"/>
<feature type="signal peptide" evidence="3">
    <location>
        <begin position="1"/>
        <end position="22"/>
    </location>
</feature>
<dbReference type="PROSITE" id="PS50287">
    <property type="entry name" value="SRCR_2"/>
    <property type="match status" value="1"/>
</dbReference>
<keyword evidence="6" id="KW-1185">Reference proteome</keyword>
<dbReference type="InterPro" id="IPR036772">
    <property type="entry name" value="SRCR-like_dom_sf"/>
</dbReference>
<dbReference type="Proteomes" id="UP000006906">
    <property type="component" value="Chromosome 6"/>
</dbReference>